<comment type="caution">
    <text evidence="2">Lacks conserved residue(s) required for the propagation of feature annotation.</text>
</comment>
<reference evidence="5" key="1">
    <citation type="submission" date="2023-07" db="EMBL/GenBank/DDBJ databases">
        <authorList>
            <consortium name="AG Swart"/>
            <person name="Singh M."/>
            <person name="Singh A."/>
            <person name="Seah K."/>
            <person name="Emmerich C."/>
        </authorList>
    </citation>
    <scope>NUCLEOTIDE SEQUENCE</scope>
    <source>
        <strain evidence="5">DP1</strain>
    </source>
</reference>
<organism evidence="5 6">
    <name type="scientific">Euplotes crassus</name>
    <dbReference type="NCBI Taxonomy" id="5936"/>
    <lineage>
        <taxon>Eukaryota</taxon>
        <taxon>Sar</taxon>
        <taxon>Alveolata</taxon>
        <taxon>Ciliophora</taxon>
        <taxon>Intramacronucleata</taxon>
        <taxon>Spirotrichea</taxon>
        <taxon>Hypotrichia</taxon>
        <taxon>Euplotida</taxon>
        <taxon>Euplotidae</taxon>
        <taxon>Moneuplotes</taxon>
    </lineage>
</organism>
<dbReference type="InterPro" id="IPR000742">
    <property type="entry name" value="EGF"/>
</dbReference>
<dbReference type="Proteomes" id="UP001295684">
    <property type="component" value="Unassembled WGS sequence"/>
</dbReference>
<evidence type="ECO:0000256" key="3">
    <source>
        <dbReference type="SAM" id="Phobius"/>
    </source>
</evidence>
<feature type="domain" description="EGF-like" evidence="4">
    <location>
        <begin position="249"/>
        <end position="280"/>
    </location>
</feature>
<dbReference type="EMBL" id="CAMPGE010014784">
    <property type="protein sequence ID" value="CAI2373434.1"/>
    <property type="molecule type" value="Genomic_DNA"/>
</dbReference>
<keyword evidence="2" id="KW-0245">EGF-like domain</keyword>
<gene>
    <name evidence="5" type="ORF">ECRASSUSDP1_LOCUS14780</name>
</gene>
<feature type="transmembrane region" description="Helical" evidence="3">
    <location>
        <begin position="289"/>
        <end position="311"/>
    </location>
</feature>
<keyword evidence="1 2" id="KW-1015">Disulfide bond</keyword>
<dbReference type="SUPFAM" id="SSF57196">
    <property type="entry name" value="EGF/Laminin"/>
    <property type="match status" value="1"/>
</dbReference>
<evidence type="ECO:0000256" key="1">
    <source>
        <dbReference type="ARBA" id="ARBA00023157"/>
    </source>
</evidence>
<dbReference type="AlphaFoldDB" id="A0AAD1XIK5"/>
<evidence type="ECO:0000259" key="4">
    <source>
        <dbReference type="PROSITE" id="PS50026"/>
    </source>
</evidence>
<keyword evidence="3" id="KW-0812">Transmembrane</keyword>
<dbReference type="PROSITE" id="PS01186">
    <property type="entry name" value="EGF_2"/>
    <property type="match status" value="1"/>
</dbReference>
<dbReference type="InterPro" id="IPR013111">
    <property type="entry name" value="EGF_extracell"/>
</dbReference>
<keyword evidence="3" id="KW-1133">Transmembrane helix</keyword>
<dbReference type="PROSITE" id="PS00022">
    <property type="entry name" value="EGF_1"/>
    <property type="match status" value="1"/>
</dbReference>
<name>A0AAD1XIK5_EUPCR</name>
<keyword evidence="6" id="KW-1185">Reference proteome</keyword>
<accession>A0AAD1XIK5</accession>
<feature type="disulfide bond" evidence="2">
    <location>
        <begin position="270"/>
        <end position="279"/>
    </location>
</feature>
<dbReference type="PROSITE" id="PS50026">
    <property type="entry name" value="EGF_3"/>
    <property type="match status" value="1"/>
</dbReference>
<dbReference type="Gene3D" id="2.10.25.10">
    <property type="entry name" value="Laminin"/>
    <property type="match status" value="1"/>
</dbReference>
<dbReference type="CDD" id="cd00054">
    <property type="entry name" value="EGF_CA"/>
    <property type="match status" value="1"/>
</dbReference>
<dbReference type="Pfam" id="PF07974">
    <property type="entry name" value="EGF_2"/>
    <property type="match status" value="1"/>
</dbReference>
<feature type="disulfide bond" evidence="2">
    <location>
        <begin position="253"/>
        <end position="263"/>
    </location>
</feature>
<protein>
    <recommendedName>
        <fullName evidence="4">EGF-like domain-containing protein</fullName>
    </recommendedName>
</protein>
<evidence type="ECO:0000256" key="2">
    <source>
        <dbReference type="PROSITE-ProRule" id="PRU00076"/>
    </source>
</evidence>
<proteinExistence type="predicted"/>
<sequence>MTGFTLGNKEISGNWRTKGLICFYVLCVVFIEIGRAQHFGNQERVDGFAHYINYDDYIKQDEESDKPQNPILKMKPNHKIWKQDSMYIPELIMEDPYPREGSVAHPLNKPPCGSTKRGMVYYSAYPGRSNLIRWKVIHPILEGNCTIKLSNGLDQSHETAFEPLEPVYDFSFQNEDGSLDYYSGDTGNYYRQFYHKGKFSCGRVDPETYESITVKFPNMTCDDCVLQLEVETKQGKIYQCADIEVINAGMRDCVGSCLNEGVCVNGKCLCRSGFVGQHCENKTQEKRTYTPWFAIIGLIIFAIIVAVVVYISCQFVSQKERWISLTRGSRKSRIYPSTASEI</sequence>
<evidence type="ECO:0000313" key="6">
    <source>
        <dbReference type="Proteomes" id="UP001295684"/>
    </source>
</evidence>
<evidence type="ECO:0000313" key="5">
    <source>
        <dbReference type="EMBL" id="CAI2373434.1"/>
    </source>
</evidence>
<comment type="caution">
    <text evidence="5">The sequence shown here is derived from an EMBL/GenBank/DDBJ whole genome shotgun (WGS) entry which is preliminary data.</text>
</comment>
<keyword evidence="3" id="KW-0472">Membrane</keyword>